<organism evidence="1 2">
    <name type="scientific">Paenirhodobacter huangdaonensis</name>
    <dbReference type="NCBI Taxonomy" id="2501515"/>
    <lineage>
        <taxon>Bacteria</taxon>
        <taxon>Pseudomonadati</taxon>
        <taxon>Pseudomonadota</taxon>
        <taxon>Alphaproteobacteria</taxon>
        <taxon>Rhodobacterales</taxon>
        <taxon>Rhodobacter group</taxon>
        <taxon>Paenirhodobacter</taxon>
    </lineage>
</organism>
<reference evidence="2" key="1">
    <citation type="submission" date="2019-01" db="EMBL/GenBank/DDBJ databases">
        <title>Sinorhodobacter populi sp. nov. isolated from the symptomatic bark tissue of Populus euramericana canker.</title>
        <authorList>
            <person name="Li Y."/>
        </authorList>
    </citation>
    <scope>NUCLEOTIDE SEQUENCE [LARGE SCALE GENOMIC DNA]</scope>
    <source>
        <strain evidence="2">CGMCC 1.12963</strain>
    </source>
</reference>
<gene>
    <name evidence="1" type="ORF">EOW66_15190</name>
</gene>
<name>A0A3S3PDF4_9RHOB</name>
<protein>
    <submittedName>
        <fullName evidence="1">Uncharacterized protein</fullName>
    </submittedName>
</protein>
<proteinExistence type="predicted"/>
<accession>A0A3S3PDF4</accession>
<keyword evidence="2" id="KW-1185">Reference proteome</keyword>
<dbReference type="Gene3D" id="2.60.120.260">
    <property type="entry name" value="Galactose-binding domain-like"/>
    <property type="match status" value="1"/>
</dbReference>
<dbReference type="EMBL" id="SAVA01000009">
    <property type="protein sequence ID" value="RWR50345.1"/>
    <property type="molecule type" value="Genomic_DNA"/>
</dbReference>
<dbReference type="RefSeq" id="WP_128157147.1">
    <property type="nucleotide sequence ID" value="NZ_JBHSOM010000008.1"/>
</dbReference>
<evidence type="ECO:0000313" key="1">
    <source>
        <dbReference type="EMBL" id="RWR50345.1"/>
    </source>
</evidence>
<comment type="caution">
    <text evidence="1">The sequence shown here is derived from an EMBL/GenBank/DDBJ whole genome shotgun (WGS) entry which is preliminary data.</text>
</comment>
<dbReference type="Proteomes" id="UP000288071">
    <property type="component" value="Unassembled WGS sequence"/>
</dbReference>
<reference evidence="1 2" key="2">
    <citation type="submission" date="2019-01" db="EMBL/GenBank/DDBJ databases">
        <title>Sinorhodobacter populi sp. nov. isolated from the symptomatic bark tissue of Populus euramericana canker.</title>
        <authorList>
            <person name="Xu G."/>
        </authorList>
    </citation>
    <scope>NUCLEOTIDE SEQUENCE [LARGE SCALE GENOMIC DNA]</scope>
    <source>
        <strain evidence="1 2">CGMCC 1.12963</strain>
    </source>
</reference>
<evidence type="ECO:0000313" key="2">
    <source>
        <dbReference type="Proteomes" id="UP000288071"/>
    </source>
</evidence>
<dbReference type="AlphaFoldDB" id="A0A3S3PDF4"/>
<sequence length="258" mass="27469">MAVIIAPGHVPEQPLTHARVLWQALAGAVSATSAAGGYPAERAAAVDTASWWLPAAAPASWSIRYDAVQTVDAVGIAAHELAGAEVRIAALLAGVWQDLATLTPADNGAILVLLPRVETSSVRVSIDRVAPVGVIYTGRVLALPVPEYTALPMLDLCRQATLTSYVSEGGQLLARFVQRQGRAGTCAWRHLPEDWYRATFDPFARAALTEPFFLAARPGGYPEDCVYGWVDAPIVPSRMGVKTFLSVSFEVQAHAPSD</sequence>